<comment type="caution">
    <text evidence="2">The sequence shown here is derived from an EMBL/GenBank/DDBJ whole genome shotgun (WGS) entry which is preliminary data.</text>
</comment>
<accession>A0A944MC09</accession>
<dbReference type="EMBL" id="JAHHGM010000019">
    <property type="protein sequence ID" value="MBT2990622.1"/>
    <property type="molecule type" value="Genomic_DNA"/>
</dbReference>
<sequence>MQISNSLTLPSLTLSLEQQRESAARMAHVLPLASQIGEAAQTQTLRGVEQVKQAEQLLQRQRSRPSFSQASDDPRKQRALSSYQAVQASQERDYVSEVLGIDVYA</sequence>
<dbReference type="Proteomes" id="UP000770889">
    <property type="component" value="Unassembled WGS sequence"/>
</dbReference>
<evidence type="ECO:0000256" key="1">
    <source>
        <dbReference type="SAM" id="MobiDB-lite"/>
    </source>
</evidence>
<evidence type="ECO:0000313" key="2">
    <source>
        <dbReference type="EMBL" id="MBT2990622.1"/>
    </source>
</evidence>
<organism evidence="2 3">
    <name type="scientific">Candidatus Thiodiazotropha taylori</name>
    <dbReference type="NCBI Taxonomy" id="2792791"/>
    <lineage>
        <taxon>Bacteria</taxon>
        <taxon>Pseudomonadati</taxon>
        <taxon>Pseudomonadota</taxon>
        <taxon>Gammaproteobacteria</taxon>
        <taxon>Chromatiales</taxon>
        <taxon>Sedimenticolaceae</taxon>
        <taxon>Candidatus Thiodiazotropha</taxon>
    </lineage>
</organism>
<feature type="region of interest" description="Disordered" evidence="1">
    <location>
        <begin position="59"/>
        <end position="84"/>
    </location>
</feature>
<gene>
    <name evidence="2" type="ORF">KME65_16825</name>
</gene>
<protein>
    <submittedName>
        <fullName evidence="2">Uncharacterized protein</fullName>
    </submittedName>
</protein>
<proteinExistence type="predicted"/>
<feature type="compositionally biased region" description="Polar residues" evidence="1">
    <location>
        <begin position="59"/>
        <end position="71"/>
    </location>
</feature>
<dbReference type="AlphaFoldDB" id="A0A944MC09"/>
<name>A0A944MC09_9GAMM</name>
<evidence type="ECO:0000313" key="3">
    <source>
        <dbReference type="Proteomes" id="UP000770889"/>
    </source>
</evidence>
<reference evidence="2 3" key="1">
    <citation type="submission" date="2021-05" db="EMBL/GenBank/DDBJ databases">
        <title>Genetic and Functional Diversity in Clade A Lucinid endosymbionts from the Bahamas.</title>
        <authorList>
            <person name="Giani N.M."/>
            <person name="Engel A.S."/>
            <person name="Campbell B.J."/>
        </authorList>
    </citation>
    <scope>NUCLEOTIDE SEQUENCE [LARGE SCALE GENOMIC DNA]</scope>
    <source>
        <strain evidence="2">LUC16012Gg_MoonRockCtena</strain>
    </source>
</reference>